<reference evidence="4" key="1">
    <citation type="journal article" date="2019" name="Int. J. Syst. Evol. Microbiol.">
        <title>The Global Catalogue of Microorganisms (GCM) 10K type strain sequencing project: providing services to taxonomists for standard genome sequencing and annotation.</title>
        <authorList>
            <consortium name="The Broad Institute Genomics Platform"/>
            <consortium name="The Broad Institute Genome Sequencing Center for Infectious Disease"/>
            <person name="Wu L."/>
            <person name="Ma J."/>
        </authorList>
    </citation>
    <scope>NUCLEOTIDE SEQUENCE [LARGE SCALE GENOMIC DNA]</scope>
    <source>
        <strain evidence="4">CGMCC 1.16855</strain>
    </source>
</reference>
<gene>
    <name evidence="3" type="ORF">ACFOD3_18550</name>
</gene>
<comment type="caution">
    <text evidence="3">The sequence shown here is derived from an EMBL/GenBank/DDBJ whole genome shotgun (WGS) entry which is preliminary data.</text>
</comment>
<evidence type="ECO:0000313" key="4">
    <source>
        <dbReference type="Proteomes" id="UP001595420"/>
    </source>
</evidence>
<keyword evidence="2" id="KW-0812">Transmembrane</keyword>
<sequence>MAEWVRVSPEVAQAHALHGMGGWLRVPSFFLALTVLAMPILLLREWRPPGAPDALLLNLDLLVSVALTLAAAVLWFRRWRHFRLAYFWVFLVADSLLQIAALGLAPGLRGAEEPAEAVAQAVLGLALLLPLAIAMQGGRRYRVTFEQRVRADDPALAPMVTPPAASHSTAPPPAPSY</sequence>
<feature type="transmembrane region" description="Helical" evidence="2">
    <location>
        <begin position="23"/>
        <end position="43"/>
    </location>
</feature>
<accession>A0ABV7BWK6</accession>
<feature type="transmembrane region" description="Helical" evidence="2">
    <location>
        <begin position="85"/>
        <end position="105"/>
    </location>
</feature>
<keyword evidence="2" id="KW-1133">Transmembrane helix</keyword>
<dbReference type="RefSeq" id="WP_216837975.1">
    <property type="nucleotide sequence ID" value="NZ_JAFNJS010000005.1"/>
</dbReference>
<dbReference type="Proteomes" id="UP001595420">
    <property type="component" value="Unassembled WGS sequence"/>
</dbReference>
<keyword evidence="2" id="KW-0472">Membrane</keyword>
<organism evidence="3 4">
    <name type="scientific">Falsiroseomonas tokyonensis</name>
    <dbReference type="NCBI Taxonomy" id="430521"/>
    <lineage>
        <taxon>Bacteria</taxon>
        <taxon>Pseudomonadati</taxon>
        <taxon>Pseudomonadota</taxon>
        <taxon>Alphaproteobacteria</taxon>
        <taxon>Acetobacterales</taxon>
        <taxon>Roseomonadaceae</taxon>
        <taxon>Falsiroseomonas</taxon>
    </lineage>
</organism>
<feature type="transmembrane region" description="Helical" evidence="2">
    <location>
        <begin position="55"/>
        <end position="76"/>
    </location>
</feature>
<feature type="transmembrane region" description="Helical" evidence="2">
    <location>
        <begin position="117"/>
        <end position="135"/>
    </location>
</feature>
<feature type="region of interest" description="Disordered" evidence="1">
    <location>
        <begin position="156"/>
        <end position="177"/>
    </location>
</feature>
<proteinExistence type="predicted"/>
<evidence type="ECO:0000313" key="3">
    <source>
        <dbReference type="EMBL" id="MFC3001910.1"/>
    </source>
</evidence>
<protein>
    <recommendedName>
        <fullName evidence="5">DUF2569 family protein</fullName>
    </recommendedName>
</protein>
<dbReference type="EMBL" id="JBHRSB010000005">
    <property type="protein sequence ID" value="MFC3001910.1"/>
    <property type="molecule type" value="Genomic_DNA"/>
</dbReference>
<evidence type="ECO:0008006" key="5">
    <source>
        <dbReference type="Google" id="ProtNLM"/>
    </source>
</evidence>
<keyword evidence="4" id="KW-1185">Reference proteome</keyword>
<evidence type="ECO:0000256" key="1">
    <source>
        <dbReference type="SAM" id="MobiDB-lite"/>
    </source>
</evidence>
<evidence type="ECO:0000256" key="2">
    <source>
        <dbReference type="SAM" id="Phobius"/>
    </source>
</evidence>
<name>A0ABV7BWK6_9PROT</name>